<proteinExistence type="inferred from homology"/>
<evidence type="ECO:0000259" key="8">
    <source>
        <dbReference type="Pfam" id="PF00133"/>
    </source>
</evidence>
<evidence type="ECO:0000256" key="2">
    <source>
        <dbReference type="ARBA" id="ARBA00013164"/>
    </source>
</evidence>
<organism evidence="9 10">
    <name type="scientific">Candidatus Falkowbacteria bacterium CG10_big_fil_rev_8_21_14_0_10_37_6</name>
    <dbReference type="NCBI Taxonomy" id="1974563"/>
    <lineage>
        <taxon>Bacteria</taxon>
        <taxon>Candidatus Falkowiibacteriota</taxon>
    </lineage>
</organism>
<gene>
    <name evidence="9" type="ORF">COT95_00400</name>
</gene>
<dbReference type="EC" id="6.1.1.4" evidence="2"/>
<comment type="caution">
    <text evidence="9">The sequence shown here is derived from an EMBL/GenBank/DDBJ whole genome shotgun (WGS) entry which is preliminary data.</text>
</comment>
<dbReference type="InterPro" id="IPR014729">
    <property type="entry name" value="Rossmann-like_a/b/a_fold"/>
</dbReference>
<dbReference type="GO" id="GO:0005829">
    <property type="term" value="C:cytosol"/>
    <property type="evidence" value="ECO:0007669"/>
    <property type="project" value="TreeGrafter"/>
</dbReference>
<dbReference type="InterPro" id="IPR002302">
    <property type="entry name" value="Leu-tRNA-ligase"/>
</dbReference>
<evidence type="ECO:0000256" key="4">
    <source>
        <dbReference type="ARBA" id="ARBA00022741"/>
    </source>
</evidence>
<dbReference type="Proteomes" id="UP000228614">
    <property type="component" value="Unassembled WGS sequence"/>
</dbReference>
<evidence type="ECO:0000256" key="7">
    <source>
        <dbReference type="ARBA" id="ARBA00023146"/>
    </source>
</evidence>
<dbReference type="EMBL" id="PFAN01000023">
    <property type="protein sequence ID" value="PIR95128.1"/>
    <property type="molecule type" value="Genomic_DNA"/>
</dbReference>
<sequence length="107" mass="12242">MLEYNHKKIEQKWQKIWDGAGLCKADDESKKPKKYLLVEFPYPSGAGLHVGHARSYTALDIMARTSRMQGFNVMYPIGWDAFGLPTENYAIKNKIHPRQATEENVAT</sequence>
<evidence type="ECO:0000313" key="9">
    <source>
        <dbReference type="EMBL" id="PIR95128.1"/>
    </source>
</evidence>
<dbReference type="AlphaFoldDB" id="A0A2H0V7T2"/>
<feature type="domain" description="Aminoacyl-tRNA synthetase class Ia" evidence="8">
    <location>
        <begin position="12"/>
        <end position="97"/>
    </location>
</feature>
<dbReference type="GO" id="GO:0004823">
    <property type="term" value="F:leucine-tRNA ligase activity"/>
    <property type="evidence" value="ECO:0007669"/>
    <property type="project" value="UniProtKB-EC"/>
</dbReference>
<evidence type="ECO:0000256" key="3">
    <source>
        <dbReference type="ARBA" id="ARBA00022598"/>
    </source>
</evidence>
<dbReference type="PANTHER" id="PTHR43740:SF2">
    <property type="entry name" value="LEUCINE--TRNA LIGASE, MITOCHONDRIAL"/>
    <property type="match status" value="1"/>
</dbReference>
<dbReference type="GO" id="GO:0005524">
    <property type="term" value="F:ATP binding"/>
    <property type="evidence" value="ECO:0007669"/>
    <property type="project" value="UniProtKB-KW"/>
</dbReference>
<evidence type="ECO:0000256" key="5">
    <source>
        <dbReference type="ARBA" id="ARBA00022840"/>
    </source>
</evidence>
<dbReference type="InterPro" id="IPR001412">
    <property type="entry name" value="aa-tRNA-synth_I_CS"/>
</dbReference>
<dbReference type="Gene3D" id="3.40.50.620">
    <property type="entry name" value="HUPs"/>
    <property type="match status" value="1"/>
</dbReference>
<dbReference type="PROSITE" id="PS00178">
    <property type="entry name" value="AA_TRNA_LIGASE_I"/>
    <property type="match status" value="1"/>
</dbReference>
<protein>
    <recommendedName>
        <fullName evidence="2">leucine--tRNA ligase</fullName>
        <ecNumber evidence="2">6.1.1.4</ecNumber>
    </recommendedName>
</protein>
<dbReference type="PANTHER" id="PTHR43740">
    <property type="entry name" value="LEUCYL-TRNA SYNTHETASE"/>
    <property type="match status" value="1"/>
</dbReference>
<reference evidence="10" key="1">
    <citation type="submission" date="2017-09" db="EMBL/GenBank/DDBJ databases">
        <title>Depth-based differentiation of microbial function through sediment-hosted aquifers and enrichment of novel symbionts in the deep terrestrial subsurface.</title>
        <authorList>
            <person name="Probst A.J."/>
            <person name="Ladd B."/>
            <person name="Jarett J.K."/>
            <person name="Geller-Mcgrath D.E."/>
            <person name="Sieber C.M.K."/>
            <person name="Emerson J.B."/>
            <person name="Anantharaman K."/>
            <person name="Thomas B.C."/>
            <person name="Malmstrom R."/>
            <person name="Stieglmeier M."/>
            <person name="Klingl A."/>
            <person name="Woyke T."/>
            <person name="Ryan C.M."/>
            <person name="Banfield J.F."/>
        </authorList>
    </citation>
    <scope>NUCLEOTIDE SEQUENCE [LARGE SCALE GENOMIC DNA]</scope>
</reference>
<evidence type="ECO:0000313" key="10">
    <source>
        <dbReference type="Proteomes" id="UP000228614"/>
    </source>
</evidence>
<name>A0A2H0V7T2_9BACT</name>
<keyword evidence="4" id="KW-0547">Nucleotide-binding</keyword>
<dbReference type="SUPFAM" id="SSF52374">
    <property type="entry name" value="Nucleotidylyl transferase"/>
    <property type="match status" value="1"/>
</dbReference>
<feature type="non-terminal residue" evidence="9">
    <location>
        <position position="107"/>
    </location>
</feature>
<keyword evidence="7" id="KW-0030">Aminoacyl-tRNA synthetase</keyword>
<evidence type="ECO:0000256" key="1">
    <source>
        <dbReference type="ARBA" id="ARBA00005594"/>
    </source>
</evidence>
<keyword evidence="3 9" id="KW-0436">Ligase</keyword>
<dbReference type="Pfam" id="PF00133">
    <property type="entry name" value="tRNA-synt_1"/>
    <property type="match status" value="1"/>
</dbReference>
<comment type="similarity">
    <text evidence="1">Belongs to the class-I aminoacyl-tRNA synthetase family.</text>
</comment>
<evidence type="ECO:0000256" key="6">
    <source>
        <dbReference type="ARBA" id="ARBA00022917"/>
    </source>
</evidence>
<dbReference type="GO" id="GO:0006429">
    <property type="term" value="P:leucyl-tRNA aminoacylation"/>
    <property type="evidence" value="ECO:0007669"/>
    <property type="project" value="InterPro"/>
</dbReference>
<accession>A0A2H0V7T2</accession>
<keyword evidence="6" id="KW-0648">Protein biosynthesis</keyword>
<dbReference type="InterPro" id="IPR002300">
    <property type="entry name" value="aa-tRNA-synth_Ia"/>
</dbReference>
<keyword evidence="5" id="KW-0067">ATP-binding</keyword>